<dbReference type="Proteomes" id="UP001497516">
    <property type="component" value="Chromosome 9"/>
</dbReference>
<dbReference type="InterPro" id="IPR004332">
    <property type="entry name" value="Transposase_MuDR"/>
</dbReference>
<gene>
    <name evidence="3" type="ORF">LTRI10_LOCUS51585</name>
</gene>
<feature type="region of interest" description="Disordered" evidence="1">
    <location>
        <begin position="1"/>
        <end position="47"/>
    </location>
</feature>
<accession>A0AAV2GNF4</accession>
<name>A0AAV2GNF4_9ROSI</name>
<feature type="compositionally biased region" description="Basic and acidic residues" evidence="1">
    <location>
        <begin position="27"/>
        <end position="47"/>
    </location>
</feature>
<keyword evidence="4" id="KW-1185">Reference proteome</keyword>
<dbReference type="EMBL" id="OZ034822">
    <property type="protein sequence ID" value="CAL1412278.1"/>
    <property type="molecule type" value="Genomic_DNA"/>
</dbReference>
<organism evidence="3 4">
    <name type="scientific">Linum trigynum</name>
    <dbReference type="NCBI Taxonomy" id="586398"/>
    <lineage>
        <taxon>Eukaryota</taxon>
        <taxon>Viridiplantae</taxon>
        <taxon>Streptophyta</taxon>
        <taxon>Embryophyta</taxon>
        <taxon>Tracheophyta</taxon>
        <taxon>Spermatophyta</taxon>
        <taxon>Magnoliopsida</taxon>
        <taxon>eudicotyledons</taxon>
        <taxon>Gunneridae</taxon>
        <taxon>Pentapetalae</taxon>
        <taxon>rosids</taxon>
        <taxon>fabids</taxon>
        <taxon>Malpighiales</taxon>
        <taxon>Linaceae</taxon>
        <taxon>Linum</taxon>
    </lineage>
</organism>
<evidence type="ECO:0000313" key="4">
    <source>
        <dbReference type="Proteomes" id="UP001497516"/>
    </source>
</evidence>
<dbReference type="AlphaFoldDB" id="A0AAV2GNF4"/>
<evidence type="ECO:0000256" key="1">
    <source>
        <dbReference type="SAM" id="MobiDB-lite"/>
    </source>
</evidence>
<proteinExistence type="predicted"/>
<sequence length="158" mass="17974">MEDTLQGPISDLEDEQEGPLSADNFDPLERADDSGHDSDSNDDEVSRDRVPIMYYNHIPNENWYVDADMELAEVPVWGPLTGFTKGQQFGSKKEVRDAIETEAMTRSFDLRTTHSDTKRLIVRCQNQHEGCKARVQAIKSKRVGHWVITHAMNTHTCV</sequence>
<evidence type="ECO:0000259" key="2">
    <source>
        <dbReference type="Pfam" id="PF03108"/>
    </source>
</evidence>
<reference evidence="3 4" key="1">
    <citation type="submission" date="2024-04" db="EMBL/GenBank/DDBJ databases">
        <authorList>
            <person name="Fracassetti M."/>
        </authorList>
    </citation>
    <scope>NUCLEOTIDE SEQUENCE [LARGE SCALE GENOMIC DNA]</scope>
</reference>
<dbReference type="Pfam" id="PF03108">
    <property type="entry name" value="DBD_Tnp_Mut"/>
    <property type="match status" value="1"/>
</dbReference>
<evidence type="ECO:0000313" key="3">
    <source>
        <dbReference type="EMBL" id="CAL1412278.1"/>
    </source>
</evidence>
<feature type="domain" description="Transposase MuDR plant" evidence="2">
    <location>
        <begin position="85"/>
        <end position="144"/>
    </location>
</feature>
<protein>
    <recommendedName>
        <fullName evidence="2">Transposase MuDR plant domain-containing protein</fullName>
    </recommendedName>
</protein>